<dbReference type="GO" id="GO:0016787">
    <property type="term" value="F:hydrolase activity"/>
    <property type="evidence" value="ECO:0007669"/>
    <property type="project" value="UniProtKB-KW"/>
</dbReference>
<evidence type="ECO:0000256" key="1">
    <source>
        <dbReference type="ARBA" id="ARBA00001941"/>
    </source>
</evidence>
<reference evidence="9" key="1">
    <citation type="journal article" date="2020" name="mSystems">
        <title>Genome- and Community-Level Interaction Insights into Carbon Utilization and Element Cycling Functions of Hydrothermarchaeota in Hydrothermal Sediment.</title>
        <authorList>
            <person name="Zhou Z."/>
            <person name="Liu Y."/>
            <person name="Xu W."/>
            <person name="Pan J."/>
            <person name="Luo Z.H."/>
            <person name="Li M."/>
        </authorList>
    </citation>
    <scope>NUCLEOTIDE SEQUENCE [LARGE SCALE GENOMIC DNA]</scope>
    <source>
        <strain evidence="9">HyVt-527</strain>
    </source>
</reference>
<comment type="cofactor">
    <cofactor evidence="1">
        <name>Co(2+)</name>
        <dbReference type="ChEBI" id="CHEBI:48828"/>
    </cofactor>
</comment>
<dbReference type="InterPro" id="IPR002933">
    <property type="entry name" value="Peptidase_M20"/>
</dbReference>
<dbReference type="SUPFAM" id="SSF53187">
    <property type="entry name" value="Zn-dependent exopeptidases"/>
    <property type="match status" value="1"/>
</dbReference>
<keyword evidence="4" id="KW-0479">Metal-binding</keyword>
<evidence type="ECO:0000313" key="9">
    <source>
        <dbReference type="EMBL" id="HHJ51676.1"/>
    </source>
</evidence>
<name>A0A7V5PM79_CALAY</name>
<dbReference type="NCBIfam" id="NF010589">
    <property type="entry name" value="PRK13983.1"/>
    <property type="match status" value="1"/>
</dbReference>
<dbReference type="PANTHER" id="PTHR43808">
    <property type="entry name" value="ACETYLORNITHINE DEACETYLASE"/>
    <property type="match status" value="1"/>
</dbReference>
<dbReference type="Proteomes" id="UP000886124">
    <property type="component" value="Unassembled WGS sequence"/>
</dbReference>
<dbReference type="PANTHER" id="PTHR43808:SF32">
    <property type="entry name" value="ARGE_DAPE-RELATED DEACYLASE"/>
    <property type="match status" value="1"/>
</dbReference>
<comment type="caution">
    <text evidence="9">The sequence shown here is derived from an EMBL/GenBank/DDBJ whole genome shotgun (WGS) entry which is preliminary data.</text>
</comment>
<dbReference type="InterPro" id="IPR011650">
    <property type="entry name" value="Peptidase_M20_dimer"/>
</dbReference>
<dbReference type="InterPro" id="IPR050072">
    <property type="entry name" value="Peptidase_M20A"/>
</dbReference>
<dbReference type="GO" id="GO:0046872">
    <property type="term" value="F:metal ion binding"/>
    <property type="evidence" value="ECO:0007669"/>
    <property type="project" value="UniProtKB-KW"/>
</dbReference>
<dbReference type="SUPFAM" id="SSF55031">
    <property type="entry name" value="Bacterial exopeptidase dimerisation domain"/>
    <property type="match status" value="1"/>
</dbReference>
<dbReference type="Pfam" id="PF07687">
    <property type="entry name" value="M20_dimer"/>
    <property type="match status" value="1"/>
</dbReference>
<evidence type="ECO:0000256" key="4">
    <source>
        <dbReference type="ARBA" id="ARBA00022723"/>
    </source>
</evidence>
<feature type="domain" description="Peptidase M20 dimerisation" evidence="8">
    <location>
        <begin position="144"/>
        <end position="253"/>
    </location>
</feature>
<gene>
    <name evidence="9" type="ORF">ENJ89_00650</name>
</gene>
<comment type="cofactor">
    <cofactor evidence="2">
        <name>Zn(2+)</name>
        <dbReference type="ChEBI" id="CHEBI:29105"/>
    </cofactor>
</comment>
<sequence length="353" mass="38630">MKNYPAKDPDAKTGERPNLVAVLPGEDTGRTVWILAHMDVVPEGDLSKWDTNPFEAVVKDGKIYGRGTEDNHQGLVSGIIAAKAFLDSGVKPKVNLGLMLVADEETGSVYGLQHMVDHHADLFGKDDLIIVPDAGEPDGSMIEVAEKSILWLKFKTQGKQVHASMPDRGINAFKAASHLVVKLGDLYRIYDKKDEVFDPPISTFEPTKKEANVPNVNTIPGDDVFYLDCRILPDYTIEEVMATVRGMADEIEKEFQVKIEISSEQEEQAAPATPVDAPVVTALKQAVKDVYHIDARPMGIGGGTVAAIFRRAGFPAAVWSTLDDLAHQPNEYCKISNLINDAKVFAHVALQSR</sequence>
<protein>
    <submittedName>
        <fullName evidence="9">M20 family metallo-hydrolase</fullName>
    </submittedName>
</protein>
<keyword evidence="7" id="KW-0170">Cobalt</keyword>
<dbReference type="Gene3D" id="3.30.70.360">
    <property type="match status" value="1"/>
</dbReference>
<organism evidence="9">
    <name type="scientific">Caldithrix abyssi</name>
    <dbReference type="NCBI Taxonomy" id="187145"/>
    <lineage>
        <taxon>Bacteria</taxon>
        <taxon>Pseudomonadati</taxon>
        <taxon>Calditrichota</taxon>
        <taxon>Calditrichia</taxon>
        <taxon>Calditrichales</taxon>
        <taxon>Calditrichaceae</taxon>
        <taxon>Caldithrix</taxon>
    </lineage>
</organism>
<proteinExistence type="inferred from homology"/>
<dbReference type="Gene3D" id="3.40.630.10">
    <property type="entry name" value="Zn peptidases"/>
    <property type="match status" value="1"/>
</dbReference>
<evidence type="ECO:0000256" key="3">
    <source>
        <dbReference type="ARBA" id="ARBA00006247"/>
    </source>
</evidence>
<dbReference type="NCBIfam" id="TIGR01910">
    <property type="entry name" value="DapE-ArgE"/>
    <property type="match status" value="1"/>
</dbReference>
<dbReference type="InterPro" id="IPR010182">
    <property type="entry name" value="ArgE/DapE"/>
</dbReference>
<dbReference type="InterPro" id="IPR036264">
    <property type="entry name" value="Bact_exopeptidase_dim_dom"/>
</dbReference>
<dbReference type="Pfam" id="PF01546">
    <property type="entry name" value="Peptidase_M20"/>
    <property type="match status" value="1"/>
</dbReference>
<evidence type="ECO:0000259" key="8">
    <source>
        <dbReference type="Pfam" id="PF07687"/>
    </source>
</evidence>
<keyword evidence="5" id="KW-0378">Hydrolase</keyword>
<dbReference type="EMBL" id="DROD01000041">
    <property type="protein sequence ID" value="HHJ51676.1"/>
    <property type="molecule type" value="Genomic_DNA"/>
</dbReference>
<evidence type="ECO:0000256" key="2">
    <source>
        <dbReference type="ARBA" id="ARBA00001947"/>
    </source>
</evidence>
<evidence type="ECO:0000256" key="5">
    <source>
        <dbReference type="ARBA" id="ARBA00022801"/>
    </source>
</evidence>
<comment type="similarity">
    <text evidence="3">Belongs to the peptidase M20A family.</text>
</comment>
<keyword evidence="6" id="KW-0862">Zinc</keyword>
<accession>A0A7V5PM79</accession>
<evidence type="ECO:0000256" key="7">
    <source>
        <dbReference type="ARBA" id="ARBA00023285"/>
    </source>
</evidence>
<evidence type="ECO:0000256" key="6">
    <source>
        <dbReference type="ARBA" id="ARBA00022833"/>
    </source>
</evidence>
<dbReference type="AlphaFoldDB" id="A0A7V5PM79"/>